<evidence type="ECO:0000313" key="3">
    <source>
        <dbReference type="Proteomes" id="UP000004088"/>
    </source>
</evidence>
<dbReference type="HOGENOM" id="CLU_1076799_0_0_4"/>
<proteinExistence type="predicted"/>
<name>F0EYY9_9NEIS</name>
<evidence type="ECO:0000256" key="1">
    <source>
        <dbReference type="SAM" id="Phobius"/>
    </source>
</evidence>
<organism evidence="2 3">
    <name type="scientific">Kingella denitrificans ATCC 33394</name>
    <dbReference type="NCBI Taxonomy" id="888741"/>
    <lineage>
        <taxon>Bacteria</taxon>
        <taxon>Pseudomonadati</taxon>
        <taxon>Pseudomonadota</taxon>
        <taxon>Betaproteobacteria</taxon>
        <taxon>Neisseriales</taxon>
        <taxon>Neisseriaceae</taxon>
        <taxon>Kingella</taxon>
    </lineage>
</organism>
<accession>F0EYY9</accession>
<evidence type="ECO:0000313" key="2">
    <source>
        <dbReference type="EMBL" id="EGC17747.1"/>
    </source>
</evidence>
<keyword evidence="1" id="KW-0472">Membrane</keyword>
<protein>
    <submittedName>
        <fullName evidence="2">Uncharacterized protein</fullName>
    </submittedName>
</protein>
<dbReference type="STRING" id="888741.HMPREF9098_1073"/>
<dbReference type="RefSeq" id="WP_003782490.1">
    <property type="nucleotide sequence ID" value="NZ_GL870929.1"/>
</dbReference>
<reference evidence="2 3" key="1">
    <citation type="submission" date="2011-01" db="EMBL/GenBank/DDBJ databases">
        <authorList>
            <person name="Muzny D."/>
            <person name="Qin X."/>
            <person name="Deng J."/>
            <person name="Jiang H."/>
            <person name="Liu Y."/>
            <person name="Qu J."/>
            <person name="Song X.-Z."/>
            <person name="Zhang L."/>
            <person name="Thornton R."/>
            <person name="Coyle M."/>
            <person name="Francisco L."/>
            <person name="Jackson L."/>
            <person name="Javaid M."/>
            <person name="Korchina V."/>
            <person name="Kovar C."/>
            <person name="Mata R."/>
            <person name="Mathew T."/>
            <person name="Ngo R."/>
            <person name="Nguyen L."/>
            <person name="Nguyen N."/>
            <person name="Okwuonu G."/>
            <person name="Ongeri F."/>
            <person name="Pham C."/>
            <person name="Simmons D."/>
            <person name="Wilczek-Boney K."/>
            <person name="Hale W."/>
            <person name="Jakkamsetti A."/>
            <person name="Pham P."/>
            <person name="Ruth R."/>
            <person name="San Lucas F."/>
            <person name="Warren J."/>
            <person name="Zhang J."/>
            <person name="Zhao Z."/>
            <person name="Zhou C."/>
            <person name="Zhu D."/>
            <person name="Lee S."/>
            <person name="Bess C."/>
            <person name="Blankenburg K."/>
            <person name="Forbes L."/>
            <person name="Fu Q."/>
            <person name="Gubbala S."/>
            <person name="Hirani K."/>
            <person name="Jayaseelan J.C."/>
            <person name="Lara F."/>
            <person name="Munidasa M."/>
            <person name="Palculict T."/>
            <person name="Patil S."/>
            <person name="Pu L.-L."/>
            <person name="Saada N."/>
            <person name="Tang L."/>
            <person name="Weissenberger G."/>
            <person name="Zhu Y."/>
            <person name="Hemphill L."/>
            <person name="Shang Y."/>
            <person name="Youmans B."/>
            <person name="Ayvaz T."/>
            <person name="Ross M."/>
            <person name="Santibanez J."/>
            <person name="Aqrawi P."/>
            <person name="Gross S."/>
            <person name="Joshi V."/>
            <person name="Fowler G."/>
            <person name="Nazareth L."/>
            <person name="Reid J."/>
            <person name="Worley K."/>
            <person name="Petrosino J."/>
            <person name="Highlander S."/>
            <person name="Gibbs R."/>
        </authorList>
    </citation>
    <scope>NUCLEOTIDE SEQUENCE [LARGE SCALE GENOMIC DNA]</scope>
    <source>
        <strain evidence="2 3">ATCC 33394</strain>
    </source>
</reference>
<dbReference type="AlphaFoldDB" id="F0EYY9"/>
<keyword evidence="1" id="KW-1133">Transmembrane helix</keyword>
<feature type="transmembrane region" description="Helical" evidence="1">
    <location>
        <begin position="20"/>
        <end position="38"/>
    </location>
</feature>
<keyword evidence="1" id="KW-0812">Transmembrane</keyword>
<sequence length="258" mass="29444">MMQEWWNAYAAERLLVGEILAWGAFLVVMFMLIAMASIKYQQAFMTYFRADDVPADEFLAQQNRAFAARHAEMLDNGFSVWQTMRLKCANPPFQAAMAVYRHEGRRSLVGVLYALNGQQACYTDIFEEYADGSSLTVSNIPQAAHPLIPQLPIYNAEPHKSTVAQLCSLHQAICRKTRPAEPLAPNDDEPYSRRILYWLGRQREYLAQMGLVRAEPDIDGRYYYTWKGAASVTLRSFPVSRSLFVRALRRKTASLAEE</sequence>
<comment type="caution">
    <text evidence="2">The sequence shown here is derived from an EMBL/GenBank/DDBJ whole genome shotgun (WGS) entry which is preliminary data.</text>
</comment>
<keyword evidence="3" id="KW-1185">Reference proteome</keyword>
<dbReference type="EMBL" id="AEWV01000015">
    <property type="protein sequence ID" value="EGC17747.1"/>
    <property type="molecule type" value="Genomic_DNA"/>
</dbReference>
<gene>
    <name evidence="2" type="ORF">HMPREF9098_1073</name>
</gene>
<dbReference type="Proteomes" id="UP000004088">
    <property type="component" value="Unassembled WGS sequence"/>
</dbReference>